<evidence type="ECO:0000313" key="2">
    <source>
        <dbReference type="Proteomes" id="UP000515955"/>
    </source>
</evidence>
<dbReference type="EMBL" id="CP060717">
    <property type="protein sequence ID" value="QNN66130.1"/>
    <property type="molecule type" value="Genomic_DNA"/>
</dbReference>
<organism evidence="1 2">
    <name type="scientific">Sphingomonas rhizophila</name>
    <dbReference type="NCBI Taxonomy" id="2071607"/>
    <lineage>
        <taxon>Bacteria</taxon>
        <taxon>Pseudomonadati</taxon>
        <taxon>Pseudomonadota</taxon>
        <taxon>Alphaproteobacteria</taxon>
        <taxon>Sphingomonadales</taxon>
        <taxon>Sphingomonadaceae</taxon>
        <taxon>Sphingomonas</taxon>
    </lineage>
</organism>
<dbReference type="Proteomes" id="UP000515955">
    <property type="component" value="Chromosome"/>
</dbReference>
<protein>
    <submittedName>
        <fullName evidence="1">Uncharacterized protein</fullName>
    </submittedName>
</protein>
<keyword evidence="2" id="KW-1185">Reference proteome</keyword>
<accession>A0A7G9SE55</accession>
<evidence type="ECO:0000313" key="1">
    <source>
        <dbReference type="EMBL" id="QNN66130.1"/>
    </source>
</evidence>
<name>A0A7G9SE55_9SPHN</name>
<dbReference type="AlphaFoldDB" id="A0A7G9SE55"/>
<sequence length="68" mass="6983">MLAKILGALAGEKIAGRNNKAAGALIGAAVPMIARRGLGPLSLALGAGWAAKKIYDRRRDRRTGQASA</sequence>
<gene>
    <name evidence="1" type="ORF">H9L12_01750</name>
</gene>
<reference evidence="1 2" key="1">
    <citation type="submission" date="2020-08" db="EMBL/GenBank/DDBJ databases">
        <title>Genome sequence of Sphingomonas rhizophila KACC 19189T.</title>
        <authorList>
            <person name="Hyun D.-W."/>
            <person name="Bae J.-W."/>
        </authorList>
    </citation>
    <scope>NUCLEOTIDE SEQUENCE [LARGE SCALE GENOMIC DNA]</scope>
    <source>
        <strain evidence="1 2">KACC 19189</strain>
    </source>
</reference>
<dbReference type="KEGG" id="srhi:H9L12_01750"/>
<proteinExistence type="predicted"/>